<evidence type="ECO:0008006" key="3">
    <source>
        <dbReference type="Google" id="ProtNLM"/>
    </source>
</evidence>
<dbReference type="Pfam" id="PF13711">
    <property type="entry name" value="DUF4160"/>
    <property type="match status" value="1"/>
</dbReference>
<name>A0A2U3L1D4_9FIRM</name>
<dbReference type="AlphaFoldDB" id="A0A2U3L1D4"/>
<evidence type="ECO:0000313" key="2">
    <source>
        <dbReference type="Proteomes" id="UP000238916"/>
    </source>
</evidence>
<evidence type="ECO:0000313" key="1">
    <source>
        <dbReference type="EMBL" id="SPF45667.1"/>
    </source>
</evidence>
<gene>
    <name evidence="1" type="ORF">SBF1_3380004</name>
</gene>
<dbReference type="OrthoDB" id="122670at2"/>
<accession>A0A2U3L1D4</accession>
<protein>
    <recommendedName>
        <fullName evidence="3">DUF4160 domain-containing protein</fullName>
    </recommendedName>
</protein>
<dbReference type="InterPro" id="IPR025427">
    <property type="entry name" value="DUF4160"/>
</dbReference>
<dbReference type="EMBL" id="OMOF01000266">
    <property type="protein sequence ID" value="SPF45667.1"/>
    <property type="molecule type" value="Genomic_DNA"/>
</dbReference>
<organism evidence="1 2">
    <name type="scientific">Candidatus Desulfosporosinus infrequens</name>
    <dbReference type="NCBI Taxonomy" id="2043169"/>
    <lineage>
        <taxon>Bacteria</taxon>
        <taxon>Bacillati</taxon>
        <taxon>Bacillota</taxon>
        <taxon>Clostridia</taxon>
        <taxon>Eubacteriales</taxon>
        <taxon>Desulfitobacteriaceae</taxon>
        <taxon>Desulfosporosinus</taxon>
    </lineage>
</organism>
<sequence>MSPTVLRLGAYRFFFYSREESKPHVHVEEGNNTAKFWIEPVELAESHGFTTRKLHKIEQLVEDNVDLILKEWRGFHA</sequence>
<dbReference type="Proteomes" id="UP000238916">
    <property type="component" value="Unassembled WGS sequence"/>
</dbReference>
<reference evidence="2" key="1">
    <citation type="submission" date="2018-02" db="EMBL/GenBank/DDBJ databases">
        <authorList>
            <person name="Hausmann B."/>
        </authorList>
    </citation>
    <scope>NUCLEOTIDE SEQUENCE [LARGE SCALE GENOMIC DNA]</scope>
    <source>
        <strain evidence="2">Peat soil MAG SbF1</strain>
    </source>
</reference>
<proteinExistence type="predicted"/>